<name>A0A5C6Z1W1_9FLAO</name>
<keyword evidence="1" id="KW-0732">Signal</keyword>
<dbReference type="RefSeq" id="WP_146848112.1">
    <property type="nucleotide sequence ID" value="NZ_VORT01000005.1"/>
</dbReference>
<reference evidence="3 4" key="1">
    <citation type="submission" date="2019-08" db="EMBL/GenBank/DDBJ databases">
        <title>Genome of Aequorivita antarctica SW49 (type strain).</title>
        <authorList>
            <person name="Bowman J.P."/>
        </authorList>
    </citation>
    <scope>NUCLEOTIDE SEQUENCE [LARGE SCALE GENOMIC DNA]</scope>
    <source>
        <strain evidence="3 4">SW49</strain>
    </source>
</reference>
<protein>
    <submittedName>
        <fullName evidence="3">T9SS type A sorting domain-containing protein</fullName>
    </submittedName>
</protein>
<dbReference type="InterPro" id="IPR026444">
    <property type="entry name" value="Secre_tail"/>
</dbReference>
<dbReference type="AlphaFoldDB" id="A0A5C6Z1W1"/>
<comment type="caution">
    <text evidence="3">The sequence shown here is derived from an EMBL/GenBank/DDBJ whole genome shotgun (WGS) entry which is preliminary data.</text>
</comment>
<dbReference type="NCBIfam" id="TIGR04183">
    <property type="entry name" value="Por_Secre_tail"/>
    <property type="match status" value="1"/>
</dbReference>
<organism evidence="3 4">
    <name type="scientific">Aequorivita antarctica</name>
    <dbReference type="NCBI Taxonomy" id="153266"/>
    <lineage>
        <taxon>Bacteria</taxon>
        <taxon>Pseudomonadati</taxon>
        <taxon>Bacteroidota</taxon>
        <taxon>Flavobacteriia</taxon>
        <taxon>Flavobacteriales</taxon>
        <taxon>Flavobacteriaceae</taxon>
        <taxon>Aequorivita</taxon>
    </lineage>
</organism>
<dbReference type="Proteomes" id="UP000321497">
    <property type="component" value="Unassembled WGS sequence"/>
</dbReference>
<proteinExistence type="predicted"/>
<feature type="domain" description="Secretion system C-terminal sorting" evidence="2">
    <location>
        <begin position="480"/>
        <end position="553"/>
    </location>
</feature>
<sequence>MKSTFLIVVIIFLTHPICFSQTIFHKRINESPANTYWNRVEFNDDGFLIIGESFFTEYLNLNYSGDLINSNKFSPNSFLNISAFNTTKPIFSNSLSDFELFNFDDNVLNIINAQNFQFLNGKSYSVANSLFNSENTIFKFGKKLSDSKSIICGSYNYLNPDEETIDSSSIIALFDNQHNLLWSNVFTLDGYYLLPDFLLENDTNYTVIGKIGIEGAGLPSSAQQVFILKIDKSNGNPIGLLERYSLGTHFEITNVSSNNLFLTGGYEDLLSPSVIPTTGLIVKLNQNGSPAINSVEAIQVNNFDISLLDFIEQSDDGSVYYSGTLGKYLQTGGWSIDFSHFFVGKLDSTSNNSIWSTVFSDSASNGQLTEYGRANYLKELEHTIFAIGTYSGANGNDYFIKINKETGLSSCKNITVQSQLENIPLSLNFHSVEVTNNVLLFNQNLTLDNDDQIPSFVDDSLVICEEVLSTNDFEHDSLKVYPNPVNSNLNIYSNSASFLIQSIKVFDIYGKLIYTTDDITTENIAINTTSFSNGVYFLEATSNSGKKLVQKFIKQ</sequence>
<dbReference type="Pfam" id="PF18962">
    <property type="entry name" value="Por_Secre_tail"/>
    <property type="match status" value="1"/>
</dbReference>
<evidence type="ECO:0000256" key="1">
    <source>
        <dbReference type="ARBA" id="ARBA00022729"/>
    </source>
</evidence>
<evidence type="ECO:0000259" key="2">
    <source>
        <dbReference type="Pfam" id="PF18962"/>
    </source>
</evidence>
<evidence type="ECO:0000313" key="4">
    <source>
        <dbReference type="Proteomes" id="UP000321497"/>
    </source>
</evidence>
<accession>A0A5C6Z1W1</accession>
<dbReference type="EMBL" id="VORT01000005">
    <property type="protein sequence ID" value="TXD73338.1"/>
    <property type="molecule type" value="Genomic_DNA"/>
</dbReference>
<keyword evidence="4" id="KW-1185">Reference proteome</keyword>
<gene>
    <name evidence="3" type="ORF">ESU54_09405</name>
</gene>
<evidence type="ECO:0000313" key="3">
    <source>
        <dbReference type="EMBL" id="TXD73338.1"/>
    </source>
</evidence>